<proteinExistence type="predicted"/>
<dbReference type="AlphaFoldDB" id="A0A6M5Z2P8"/>
<evidence type="ECO:0008006" key="3">
    <source>
        <dbReference type="Google" id="ProtNLM"/>
    </source>
</evidence>
<dbReference type="Proteomes" id="UP000503447">
    <property type="component" value="Chromosome"/>
</dbReference>
<sequence length="130" mass="14308">MGRKKVDAAAVSLTSLRAARLYRLLTLLGPGPQTRGFLLRRLKLDVRGFYRDLEALRTLDIKVTTTSDEARYALAGELDDALAKLPFPDPGLNVRDALELAKGSTAAHRKLKQRVNSFLNGPRGGPNKPR</sequence>
<reference evidence="2" key="1">
    <citation type="submission" date="2020-05" db="EMBL/GenBank/DDBJ databases">
        <title>Frigoriglobus tundricola gen. nov., sp. nov., a psychrotolerant cellulolytic planctomycete of the family Gemmataceae with two divergent copies of 16S rRNA gene.</title>
        <authorList>
            <person name="Kulichevskaya I.S."/>
            <person name="Ivanova A.A."/>
            <person name="Naumoff D.G."/>
            <person name="Beletsky A.V."/>
            <person name="Rijpstra W.I.C."/>
            <person name="Sinninghe Damste J.S."/>
            <person name="Mardanov A.V."/>
            <person name="Ravin N.V."/>
            <person name="Dedysh S.N."/>
        </authorList>
    </citation>
    <scope>NUCLEOTIDE SEQUENCE [LARGE SCALE GENOMIC DNA]</scope>
    <source>
        <strain evidence="2">PL17</strain>
    </source>
</reference>
<evidence type="ECO:0000313" key="1">
    <source>
        <dbReference type="EMBL" id="QJW99996.1"/>
    </source>
</evidence>
<gene>
    <name evidence="1" type="ORF">FTUN_7619</name>
</gene>
<organism evidence="1 2">
    <name type="scientific">Frigoriglobus tundricola</name>
    <dbReference type="NCBI Taxonomy" id="2774151"/>
    <lineage>
        <taxon>Bacteria</taxon>
        <taxon>Pseudomonadati</taxon>
        <taxon>Planctomycetota</taxon>
        <taxon>Planctomycetia</taxon>
        <taxon>Gemmatales</taxon>
        <taxon>Gemmataceae</taxon>
        <taxon>Frigoriglobus</taxon>
    </lineage>
</organism>
<protein>
    <recommendedName>
        <fullName evidence="3">Helix-turn-helix type 11 domain-containing protein</fullName>
    </recommendedName>
</protein>
<dbReference type="RefSeq" id="WP_171474853.1">
    <property type="nucleotide sequence ID" value="NZ_CP053452.2"/>
</dbReference>
<evidence type="ECO:0000313" key="2">
    <source>
        <dbReference type="Proteomes" id="UP000503447"/>
    </source>
</evidence>
<accession>A0A6M5Z2P8</accession>
<name>A0A6M5Z2P8_9BACT</name>
<dbReference type="EMBL" id="CP053452">
    <property type="protein sequence ID" value="QJW99996.1"/>
    <property type="molecule type" value="Genomic_DNA"/>
</dbReference>
<keyword evidence="2" id="KW-1185">Reference proteome</keyword>
<dbReference type="KEGG" id="ftj:FTUN_7619"/>